<reference evidence="2" key="1">
    <citation type="submission" date="2022-03" db="EMBL/GenBank/DDBJ databases">
        <authorList>
            <person name="Lindestad O."/>
        </authorList>
    </citation>
    <scope>NUCLEOTIDE SEQUENCE</scope>
</reference>
<keyword evidence="3" id="KW-1185">Reference proteome</keyword>
<keyword evidence="1" id="KW-0472">Membrane</keyword>
<protein>
    <submittedName>
        <fullName evidence="2">Jg12712 protein</fullName>
    </submittedName>
</protein>
<dbReference type="OrthoDB" id="7407406at2759"/>
<accession>A0A8S4S0G2</accession>
<name>A0A8S4S0G2_9NEOP</name>
<evidence type="ECO:0000313" key="3">
    <source>
        <dbReference type="Proteomes" id="UP000838756"/>
    </source>
</evidence>
<feature type="transmembrane region" description="Helical" evidence="1">
    <location>
        <begin position="109"/>
        <end position="130"/>
    </location>
</feature>
<gene>
    <name evidence="2" type="primary">jg12712</name>
    <name evidence="2" type="ORF">PAEG_LOCUS19882</name>
</gene>
<keyword evidence="1" id="KW-1133">Transmembrane helix</keyword>
<organism evidence="2 3">
    <name type="scientific">Pararge aegeria aegeria</name>
    <dbReference type="NCBI Taxonomy" id="348720"/>
    <lineage>
        <taxon>Eukaryota</taxon>
        <taxon>Metazoa</taxon>
        <taxon>Ecdysozoa</taxon>
        <taxon>Arthropoda</taxon>
        <taxon>Hexapoda</taxon>
        <taxon>Insecta</taxon>
        <taxon>Pterygota</taxon>
        <taxon>Neoptera</taxon>
        <taxon>Endopterygota</taxon>
        <taxon>Lepidoptera</taxon>
        <taxon>Glossata</taxon>
        <taxon>Ditrysia</taxon>
        <taxon>Papilionoidea</taxon>
        <taxon>Nymphalidae</taxon>
        <taxon>Satyrinae</taxon>
        <taxon>Satyrini</taxon>
        <taxon>Parargina</taxon>
        <taxon>Pararge</taxon>
    </lineage>
</organism>
<feature type="transmembrane region" description="Helical" evidence="1">
    <location>
        <begin position="66"/>
        <end position="89"/>
    </location>
</feature>
<sequence length="220" mass="25440">MIRCSVLGCKSDSERKFTDLSFHSIASVKHISQYPLKFMDVQEKWKEKDGVSERWKLIYKAPMEKALNVATAYLTASTVTVAGGGIYYAAFQFDVNTMYDPVLLGEVVIANNALECLIYLGAFFMFHTAVKVLMSKFVIRLYQDGDEYLAIFRGNWYNSTVQHQFNLDEFKKLSPTYVVSWGDSRFRLGKKHGILLDKYFKTPEYFNYLVYKKKPNNTSK</sequence>
<comment type="caution">
    <text evidence="2">The sequence shown here is derived from an EMBL/GenBank/DDBJ whole genome shotgun (WGS) entry which is preliminary data.</text>
</comment>
<dbReference type="Proteomes" id="UP000838756">
    <property type="component" value="Unassembled WGS sequence"/>
</dbReference>
<evidence type="ECO:0000256" key="1">
    <source>
        <dbReference type="SAM" id="Phobius"/>
    </source>
</evidence>
<proteinExistence type="predicted"/>
<evidence type="ECO:0000313" key="2">
    <source>
        <dbReference type="EMBL" id="CAH2243800.1"/>
    </source>
</evidence>
<dbReference type="AlphaFoldDB" id="A0A8S4S0G2"/>
<dbReference type="EMBL" id="CAKXAJ010025773">
    <property type="protein sequence ID" value="CAH2243800.1"/>
    <property type="molecule type" value="Genomic_DNA"/>
</dbReference>
<keyword evidence="1" id="KW-0812">Transmembrane</keyword>